<dbReference type="SUPFAM" id="SSF52540">
    <property type="entry name" value="P-loop containing nucleoside triphosphate hydrolases"/>
    <property type="match status" value="1"/>
</dbReference>
<dbReference type="Proteomes" id="UP000254429">
    <property type="component" value="Unassembled WGS sequence"/>
</dbReference>
<evidence type="ECO:0000256" key="2">
    <source>
        <dbReference type="ARBA" id="ARBA00022840"/>
    </source>
</evidence>
<dbReference type="Pfam" id="PF00005">
    <property type="entry name" value="ABC_tran"/>
    <property type="match status" value="1"/>
</dbReference>
<dbReference type="InterPro" id="IPR003439">
    <property type="entry name" value="ABC_transporter-like_ATP-bd"/>
</dbReference>
<evidence type="ECO:0000313" key="5">
    <source>
        <dbReference type="EMBL" id="STM39027.1"/>
    </source>
</evidence>
<gene>
    <name evidence="5" type="primary">lsrA_3</name>
    <name evidence="5" type="ORF">NCTC8500_02825</name>
</gene>
<feature type="region of interest" description="Disordered" evidence="3">
    <location>
        <begin position="141"/>
        <end position="165"/>
    </location>
</feature>
<dbReference type="GO" id="GO:0016887">
    <property type="term" value="F:ATP hydrolysis activity"/>
    <property type="evidence" value="ECO:0007669"/>
    <property type="project" value="InterPro"/>
</dbReference>
<evidence type="ECO:0000256" key="3">
    <source>
        <dbReference type="SAM" id="MobiDB-lite"/>
    </source>
</evidence>
<organism evidence="5 6">
    <name type="scientific">Escherichia coli</name>
    <dbReference type="NCBI Taxonomy" id="562"/>
    <lineage>
        <taxon>Bacteria</taxon>
        <taxon>Pseudomonadati</taxon>
        <taxon>Pseudomonadota</taxon>
        <taxon>Gammaproteobacteria</taxon>
        <taxon>Enterobacterales</taxon>
        <taxon>Enterobacteriaceae</taxon>
        <taxon>Escherichia</taxon>
    </lineage>
</organism>
<dbReference type="EC" id="3.6.3.-" evidence="5"/>
<evidence type="ECO:0000259" key="4">
    <source>
        <dbReference type="Pfam" id="PF00005"/>
    </source>
</evidence>
<protein>
    <submittedName>
        <fullName evidence="5">Autoinducer-2 ABC transporter ATP-binding protein LsrA</fullName>
        <ecNumber evidence="5">3.6.3.-</ecNumber>
    </submittedName>
</protein>
<reference evidence="5 6" key="1">
    <citation type="submission" date="2018-06" db="EMBL/GenBank/DDBJ databases">
        <authorList>
            <consortium name="Pathogen Informatics"/>
            <person name="Doyle S."/>
        </authorList>
    </citation>
    <scope>NUCLEOTIDE SEQUENCE [LARGE SCALE GENOMIC DNA]</scope>
    <source>
        <strain evidence="5 6">NCTC8500</strain>
    </source>
</reference>
<dbReference type="InterPro" id="IPR050107">
    <property type="entry name" value="ABC_carbohydrate_import_ATPase"/>
</dbReference>
<feature type="compositionally biased region" description="Basic and acidic residues" evidence="3">
    <location>
        <begin position="155"/>
        <end position="165"/>
    </location>
</feature>
<proteinExistence type="predicted"/>
<dbReference type="EMBL" id="UGFG01000001">
    <property type="protein sequence ID" value="STM39027.1"/>
    <property type="molecule type" value="Genomic_DNA"/>
</dbReference>
<feature type="domain" description="ABC transporter" evidence="4">
    <location>
        <begin position="27"/>
        <end position="131"/>
    </location>
</feature>
<accession>A0A377DTL0</accession>
<dbReference type="PANTHER" id="PTHR43790:SF2">
    <property type="entry name" value="AUTOINDUCER 2 IMPORT ATP-BINDING PROTEIN LSRA"/>
    <property type="match status" value="1"/>
</dbReference>
<dbReference type="AlphaFoldDB" id="A0A377DTL0"/>
<evidence type="ECO:0000256" key="1">
    <source>
        <dbReference type="ARBA" id="ARBA00022741"/>
    </source>
</evidence>
<dbReference type="PANTHER" id="PTHR43790">
    <property type="entry name" value="CARBOHYDRATE TRANSPORT ATP-BINDING PROTEIN MG119-RELATED"/>
    <property type="match status" value="1"/>
</dbReference>
<keyword evidence="5" id="KW-0378">Hydrolase</keyword>
<keyword evidence="2 5" id="KW-0067">ATP-binding</keyword>
<sequence length="165" mass="17742">MQTSDTRALPLLCARSVYKQYSGVNVLKGIDFTLHQGEVHALLGGNGAGKSTLMKIIAGITPADSGTLEIEGNNYVRLTPVHAHQLGIYLVPQEPLLFPSLSIKENILFGLAKKQLSMQKMKNLLAALGCQFDLHSPGRIAGCRRSPNGGNPPRADARLADSDPR</sequence>
<dbReference type="GO" id="GO:0005524">
    <property type="term" value="F:ATP binding"/>
    <property type="evidence" value="ECO:0007669"/>
    <property type="project" value="UniProtKB-KW"/>
</dbReference>
<keyword evidence="1" id="KW-0547">Nucleotide-binding</keyword>
<dbReference type="Gene3D" id="3.40.50.300">
    <property type="entry name" value="P-loop containing nucleotide triphosphate hydrolases"/>
    <property type="match status" value="1"/>
</dbReference>
<name>A0A377DTL0_ECOLX</name>
<evidence type="ECO:0000313" key="6">
    <source>
        <dbReference type="Proteomes" id="UP000254429"/>
    </source>
</evidence>
<dbReference type="InterPro" id="IPR027417">
    <property type="entry name" value="P-loop_NTPase"/>
</dbReference>